<accession>A0A4Q9N8C8</accession>
<protein>
    <submittedName>
        <fullName evidence="2">GroES-like protein</fullName>
    </submittedName>
</protein>
<dbReference type="CDD" id="cd08249">
    <property type="entry name" value="enoyl_reductase_like"/>
    <property type="match status" value="1"/>
</dbReference>
<proteinExistence type="predicted"/>
<dbReference type="InterPro" id="IPR011032">
    <property type="entry name" value="GroES-like_sf"/>
</dbReference>
<sequence>MASSSVPTTMKAVVLTDDRKAVVKDHPVPPVGDDDVLIKTVAVAQNPTDWKHVDFVGTPGSINGCDFSGHIVQVGKNVSTPKVGDHVAGFVHGSAFADEGAFAEYVKTPSDLVWVVPENTLSHEEAATFGCAFWTAAQALYHPTRLGLVEPPAKAPKAEWVLVYGGSSAVGQFAIQLLRLSGYKVVTTASPRNFELVKSLGADAVFDYKDPEVVSKIKGATDDSISLAFDTISENGSQTISAESLGPSGGKVVLVLTQDPNATSRKDVQFKETLIYTALGRGFPWPINNYYFEVSQEDTAHMVAFLKKVPQLVKDGGVKSLPVKLWKGGLPAIPDGLQYMREGKVSAQKIVYKV</sequence>
<dbReference type="Pfam" id="PF00107">
    <property type="entry name" value="ADH_zinc_N"/>
    <property type="match status" value="1"/>
</dbReference>
<dbReference type="EMBL" id="ML143386">
    <property type="protein sequence ID" value="TBU35511.1"/>
    <property type="molecule type" value="Genomic_DNA"/>
</dbReference>
<dbReference type="GO" id="GO:0016651">
    <property type="term" value="F:oxidoreductase activity, acting on NAD(P)H"/>
    <property type="evidence" value="ECO:0007669"/>
    <property type="project" value="InterPro"/>
</dbReference>
<dbReference type="PANTHER" id="PTHR45348">
    <property type="entry name" value="HYPOTHETICAL OXIDOREDUCTASE (EUROFUNG)"/>
    <property type="match status" value="1"/>
</dbReference>
<dbReference type="InterPro" id="IPR047122">
    <property type="entry name" value="Trans-enoyl_RdTase-like"/>
</dbReference>
<feature type="domain" description="Enoyl reductase (ER)" evidence="1">
    <location>
        <begin position="8"/>
        <end position="351"/>
    </location>
</feature>
<dbReference type="AlphaFoldDB" id="A0A4Q9N8C8"/>
<dbReference type="SMART" id="SM00829">
    <property type="entry name" value="PKS_ER"/>
    <property type="match status" value="1"/>
</dbReference>
<dbReference type="Proteomes" id="UP000292957">
    <property type="component" value="Unassembled WGS sequence"/>
</dbReference>
<evidence type="ECO:0000259" key="1">
    <source>
        <dbReference type="SMART" id="SM00829"/>
    </source>
</evidence>
<dbReference type="Gene3D" id="3.40.50.720">
    <property type="entry name" value="NAD(P)-binding Rossmann-like Domain"/>
    <property type="match status" value="1"/>
</dbReference>
<evidence type="ECO:0000313" key="2">
    <source>
        <dbReference type="EMBL" id="TBU35511.1"/>
    </source>
</evidence>
<dbReference type="SUPFAM" id="SSF51735">
    <property type="entry name" value="NAD(P)-binding Rossmann-fold domains"/>
    <property type="match status" value="1"/>
</dbReference>
<dbReference type="InterPro" id="IPR013149">
    <property type="entry name" value="ADH-like_C"/>
</dbReference>
<dbReference type="SUPFAM" id="SSF50129">
    <property type="entry name" value="GroES-like"/>
    <property type="match status" value="1"/>
</dbReference>
<reference evidence="2" key="1">
    <citation type="submission" date="2019-01" db="EMBL/GenBank/DDBJ databases">
        <title>Draft genome sequences of three monokaryotic isolates of the white-rot basidiomycete fungus Dichomitus squalens.</title>
        <authorList>
            <consortium name="DOE Joint Genome Institute"/>
            <person name="Lopez S.C."/>
            <person name="Andreopoulos B."/>
            <person name="Pangilinan J."/>
            <person name="Lipzen A."/>
            <person name="Riley R."/>
            <person name="Ahrendt S."/>
            <person name="Ng V."/>
            <person name="Barry K."/>
            <person name="Daum C."/>
            <person name="Grigoriev I.V."/>
            <person name="Hilden K.S."/>
            <person name="Makela M.R."/>
            <person name="de Vries R.P."/>
        </authorList>
    </citation>
    <scope>NUCLEOTIDE SEQUENCE [LARGE SCALE GENOMIC DNA]</scope>
    <source>
        <strain evidence="2">OM18370.1</strain>
    </source>
</reference>
<dbReference type="InterPro" id="IPR013154">
    <property type="entry name" value="ADH-like_N"/>
</dbReference>
<gene>
    <name evidence="2" type="ORF">BD311DRAFT_744126</name>
</gene>
<name>A0A4Q9N8C8_9APHY</name>
<dbReference type="InterPro" id="IPR020843">
    <property type="entry name" value="ER"/>
</dbReference>
<dbReference type="InterPro" id="IPR036291">
    <property type="entry name" value="NAD(P)-bd_dom_sf"/>
</dbReference>
<dbReference type="OrthoDB" id="10257049at2759"/>
<dbReference type="Gene3D" id="3.90.180.10">
    <property type="entry name" value="Medium-chain alcohol dehydrogenases, catalytic domain"/>
    <property type="match status" value="1"/>
</dbReference>
<dbReference type="PANTHER" id="PTHR45348:SF2">
    <property type="entry name" value="ZINC-TYPE ALCOHOL DEHYDROGENASE-LIKE PROTEIN C2E1P3.01"/>
    <property type="match status" value="1"/>
</dbReference>
<organism evidence="2">
    <name type="scientific">Dichomitus squalens</name>
    <dbReference type="NCBI Taxonomy" id="114155"/>
    <lineage>
        <taxon>Eukaryota</taxon>
        <taxon>Fungi</taxon>
        <taxon>Dikarya</taxon>
        <taxon>Basidiomycota</taxon>
        <taxon>Agaricomycotina</taxon>
        <taxon>Agaricomycetes</taxon>
        <taxon>Polyporales</taxon>
        <taxon>Polyporaceae</taxon>
        <taxon>Dichomitus</taxon>
    </lineage>
</organism>
<dbReference type="Pfam" id="PF08240">
    <property type="entry name" value="ADH_N"/>
    <property type="match status" value="1"/>
</dbReference>